<feature type="chain" id="PRO_5040999590" description="Solute-binding protein family 3/N-terminal domain-containing protein" evidence="1">
    <location>
        <begin position="23"/>
        <end position="299"/>
    </location>
</feature>
<sequence length="299" mass="34147">MRLVIVFTCVYFFSSLTSFAWAIENNSKNTVSSLHVVYPKTMRSGEDEILYPLVLLRTALQFSGENFTLQPSSISMPQSRALKQILHNDEINVAWTMTSKQREQQLLPVRVPIFKGLYGWRVLVTTQDKVNTLLNINTLSDFKSIHFIQGHDWPDTQILQDNGLTVSTSIEYSSLFNMLIKGRGDVFPRSVLEVETELNTFKDEAVANLTIVPHLLLQYPSAIYFFFSKEKPEIAQAVEKGLAIMRKNGEFDRLFKAYHSSAIEHADIKNKIIIKLKNNQLPALTPLNDASLWFSEKDI</sequence>
<keyword evidence="3" id="KW-1185">Reference proteome</keyword>
<proteinExistence type="predicted"/>
<dbReference type="Proteomes" id="UP001152447">
    <property type="component" value="Unassembled WGS sequence"/>
</dbReference>
<evidence type="ECO:0000313" key="3">
    <source>
        <dbReference type="Proteomes" id="UP001152447"/>
    </source>
</evidence>
<protein>
    <recommendedName>
        <fullName evidence="4">Solute-binding protein family 3/N-terminal domain-containing protein</fullName>
    </recommendedName>
</protein>
<evidence type="ECO:0000256" key="1">
    <source>
        <dbReference type="SAM" id="SignalP"/>
    </source>
</evidence>
<dbReference type="AlphaFoldDB" id="A0A9W4W0R1"/>
<dbReference type="EMBL" id="CAMAPB010000001">
    <property type="protein sequence ID" value="CAH9050383.1"/>
    <property type="molecule type" value="Genomic_DNA"/>
</dbReference>
<feature type="signal peptide" evidence="1">
    <location>
        <begin position="1"/>
        <end position="22"/>
    </location>
</feature>
<accession>A0A9W4W0R1</accession>
<evidence type="ECO:0000313" key="2">
    <source>
        <dbReference type="EMBL" id="CAH9050383.1"/>
    </source>
</evidence>
<evidence type="ECO:0008006" key="4">
    <source>
        <dbReference type="Google" id="ProtNLM"/>
    </source>
</evidence>
<gene>
    <name evidence="2" type="ORF">PSEHALCIP103_00184</name>
</gene>
<dbReference type="SUPFAM" id="SSF53850">
    <property type="entry name" value="Periplasmic binding protein-like II"/>
    <property type="match status" value="1"/>
</dbReference>
<reference evidence="2" key="1">
    <citation type="submission" date="2022-07" db="EMBL/GenBank/DDBJ databases">
        <authorList>
            <person name="Criscuolo A."/>
        </authorList>
    </citation>
    <scope>NUCLEOTIDE SEQUENCE</scope>
    <source>
        <strain evidence="2">CIP103197</strain>
    </source>
</reference>
<keyword evidence="1" id="KW-0732">Signal</keyword>
<comment type="caution">
    <text evidence="2">The sequence shown here is derived from an EMBL/GenBank/DDBJ whole genome shotgun (WGS) entry which is preliminary data.</text>
</comment>
<organism evidence="2 3">
    <name type="scientific">Pseudoalteromonas haloplanktis</name>
    <name type="common">Alteromonas haloplanktis</name>
    <dbReference type="NCBI Taxonomy" id="228"/>
    <lineage>
        <taxon>Bacteria</taxon>
        <taxon>Pseudomonadati</taxon>
        <taxon>Pseudomonadota</taxon>
        <taxon>Gammaproteobacteria</taxon>
        <taxon>Alteromonadales</taxon>
        <taxon>Pseudoalteromonadaceae</taxon>
        <taxon>Pseudoalteromonas</taxon>
    </lineage>
</organism>
<name>A0A9W4W0R1_PSEHA</name>
<dbReference type="Gene3D" id="3.40.190.10">
    <property type="entry name" value="Periplasmic binding protein-like II"/>
    <property type="match status" value="2"/>
</dbReference>